<dbReference type="Proteomes" id="UP000800200">
    <property type="component" value="Unassembled WGS sequence"/>
</dbReference>
<dbReference type="OrthoDB" id="3944567at2759"/>
<feature type="compositionally biased region" description="Polar residues" evidence="1">
    <location>
        <begin position="234"/>
        <end position="249"/>
    </location>
</feature>
<protein>
    <submittedName>
        <fullName evidence="3">Uncharacterized protein</fullName>
    </submittedName>
</protein>
<gene>
    <name evidence="3" type="ORF">K469DRAFT_594590</name>
</gene>
<keyword evidence="2" id="KW-0472">Membrane</keyword>
<dbReference type="EMBL" id="ML994662">
    <property type="protein sequence ID" value="KAF2179882.1"/>
    <property type="molecule type" value="Genomic_DNA"/>
</dbReference>
<feature type="transmembrane region" description="Helical" evidence="2">
    <location>
        <begin position="75"/>
        <end position="96"/>
    </location>
</feature>
<proteinExistence type="predicted"/>
<feature type="transmembrane region" description="Helical" evidence="2">
    <location>
        <begin position="34"/>
        <end position="63"/>
    </location>
</feature>
<feature type="compositionally biased region" description="Low complexity" evidence="1">
    <location>
        <begin position="384"/>
        <end position="398"/>
    </location>
</feature>
<reference evidence="3" key="1">
    <citation type="journal article" date="2020" name="Stud. Mycol.">
        <title>101 Dothideomycetes genomes: a test case for predicting lifestyles and emergence of pathogens.</title>
        <authorList>
            <person name="Haridas S."/>
            <person name="Albert R."/>
            <person name="Binder M."/>
            <person name="Bloem J."/>
            <person name="Labutti K."/>
            <person name="Salamov A."/>
            <person name="Andreopoulos B."/>
            <person name="Baker S."/>
            <person name="Barry K."/>
            <person name="Bills G."/>
            <person name="Bluhm B."/>
            <person name="Cannon C."/>
            <person name="Castanera R."/>
            <person name="Culley D."/>
            <person name="Daum C."/>
            <person name="Ezra D."/>
            <person name="Gonzalez J."/>
            <person name="Henrissat B."/>
            <person name="Kuo A."/>
            <person name="Liang C."/>
            <person name="Lipzen A."/>
            <person name="Lutzoni F."/>
            <person name="Magnuson J."/>
            <person name="Mondo S."/>
            <person name="Nolan M."/>
            <person name="Ohm R."/>
            <person name="Pangilinan J."/>
            <person name="Park H.-J."/>
            <person name="Ramirez L."/>
            <person name="Alfaro M."/>
            <person name="Sun H."/>
            <person name="Tritt A."/>
            <person name="Yoshinaga Y."/>
            <person name="Zwiers L.-H."/>
            <person name="Turgeon B."/>
            <person name="Goodwin S."/>
            <person name="Spatafora J."/>
            <person name="Crous P."/>
            <person name="Grigoriev I."/>
        </authorList>
    </citation>
    <scope>NUCLEOTIDE SEQUENCE</scope>
    <source>
        <strain evidence="3">CBS 207.26</strain>
    </source>
</reference>
<feature type="transmembrane region" description="Helical" evidence="2">
    <location>
        <begin position="117"/>
        <end position="138"/>
    </location>
</feature>
<organism evidence="3 4">
    <name type="scientific">Zopfia rhizophila CBS 207.26</name>
    <dbReference type="NCBI Taxonomy" id="1314779"/>
    <lineage>
        <taxon>Eukaryota</taxon>
        <taxon>Fungi</taxon>
        <taxon>Dikarya</taxon>
        <taxon>Ascomycota</taxon>
        <taxon>Pezizomycotina</taxon>
        <taxon>Dothideomycetes</taxon>
        <taxon>Dothideomycetes incertae sedis</taxon>
        <taxon>Zopfiaceae</taxon>
        <taxon>Zopfia</taxon>
    </lineage>
</organism>
<feature type="region of interest" description="Disordered" evidence="1">
    <location>
        <begin position="352"/>
        <end position="399"/>
    </location>
</feature>
<feature type="region of interest" description="Disordered" evidence="1">
    <location>
        <begin position="225"/>
        <end position="282"/>
    </location>
</feature>
<keyword evidence="4" id="KW-1185">Reference proteome</keyword>
<feature type="compositionally biased region" description="Polar residues" evidence="1">
    <location>
        <begin position="362"/>
        <end position="381"/>
    </location>
</feature>
<dbReference type="AlphaFoldDB" id="A0A6A6DNB8"/>
<keyword evidence="2" id="KW-0812">Transmembrane</keyword>
<feature type="region of interest" description="Disordered" evidence="1">
    <location>
        <begin position="418"/>
        <end position="497"/>
    </location>
</feature>
<evidence type="ECO:0000313" key="3">
    <source>
        <dbReference type="EMBL" id="KAF2179882.1"/>
    </source>
</evidence>
<sequence length="580" mass="62929">MASLDGSSGGASRLPKREAPIAFKFSRKLPRRQVTLIAITACLNVLLWSSLFTFITTLYLIAADPVDTTNIPTEVLTLTSSLASIAYVVLHTIFSLKQRIWKHQRRHPSILKKTSYFAIRLVVTLCILWLLTSGWNMITVARRPVCLPAARGLARWESGTTCVVGRLSVAMSLIALIASCTLFGMLAVVRRPFEAHLLKHGYLEPVNPNPTPAVSRRPSRTASFISDKYHGRASASTHRSTPSNHSNADVETLDLNSTSPPPTIHAPSPTPPPIFNPTTTYLPPPPRMSSLVAPSGFVPLSIPPQYSASTWRAVHPTIPSPLGPVASWSHPHLPHTNQGYNFSYRSRYSRSSVSLTRPHRLSSATPTGSVAGSMRSASTGPDNGRGSPSSEGGSNSASINDRATANAVAYAILNGTPIPSAHNTGKGKANHMRRASAPDTTAGAQQGRKAKGWKPQLRGQEEASESLPINIPRSSSVNFSRFSPDSSPEDNEVSMRKEFEKELDRRLSFGKTLPFRKIRSESPLRHSDIPGGAETISRTITLSGLPRDPMDAKDGPKVKHMSQMTLEELKNKPLPNIAAL</sequence>
<evidence type="ECO:0000256" key="1">
    <source>
        <dbReference type="SAM" id="MobiDB-lite"/>
    </source>
</evidence>
<evidence type="ECO:0000313" key="4">
    <source>
        <dbReference type="Proteomes" id="UP000800200"/>
    </source>
</evidence>
<feature type="compositionally biased region" description="Pro residues" evidence="1">
    <location>
        <begin position="259"/>
        <end position="275"/>
    </location>
</feature>
<feature type="compositionally biased region" description="Polar residues" evidence="1">
    <location>
        <begin position="472"/>
        <end position="486"/>
    </location>
</feature>
<name>A0A6A6DNB8_9PEZI</name>
<feature type="transmembrane region" description="Helical" evidence="2">
    <location>
        <begin position="167"/>
        <end position="189"/>
    </location>
</feature>
<keyword evidence="2" id="KW-1133">Transmembrane helix</keyword>
<accession>A0A6A6DNB8</accession>
<evidence type="ECO:0000256" key="2">
    <source>
        <dbReference type="SAM" id="Phobius"/>
    </source>
</evidence>